<dbReference type="AlphaFoldDB" id="A0A919CM25"/>
<name>A0A919CM25_9ACTN</name>
<protein>
    <recommendedName>
        <fullName evidence="3">Urease accessory protein UreD</fullName>
    </recommendedName>
</protein>
<sequence>MTASAALTCELDGRGVNRLSRLRSEGQLVLRPTRAKGFEPWAHSRGEVARVSLSSGTAGPLGGDRLHLDVVIGDGASLVLNEISATLALPGTTGTAVALPFCHDSDSARLR</sequence>
<comment type="caution">
    <text evidence="1">The sequence shown here is derived from an EMBL/GenBank/DDBJ whole genome shotgun (WGS) entry which is preliminary data.</text>
</comment>
<keyword evidence="2" id="KW-1185">Reference proteome</keyword>
<proteinExistence type="predicted"/>
<reference evidence="1 2" key="1">
    <citation type="journal article" date="2014" name="Int. J. Syst. Evol. Microbiol.">
        <title>Complete genome sequence of Corynebacterium casei LMG S-19264T (=DSM 44701T), isolated from a smear-ripened cheese.</title>
        <authorList>
            <consortium name="US DOE Joint Genome Institute (JGI-PGF)"/>
            <person name="Walter F."/>
            <person name="Albersmeier A."/>
            <person name="Kalinowski J."/>
            <person name="Ruckert C."/>
        </authorList>
    </citation>
    <scope>NUCLEOTIDE SEQUENCE [LARGE SCALE GENOMIC DNA]</scope>
    <source>
        <strain evidence="1 2">KCTC 19473</strain>
    </source>
</reference>
<accession>A0A919CM25</accession>
<gene>
    <name evidence="1" type="ORF">GCM10007147_45800</name>
</gene>
<dbReference type="EMBL" id="BMXL01000052">
    <property type="protein sequence ID" value="GHD37629.1"/>
    <property type="molecule type" value="Genomic_DNA"/>
</dbReference>
<dbReference type="Proteomes" id="UP000654947">
    <property type="component" value="Unassembled WGS sequence"/>
</dbReference>
<evidence type="ECO:0000313" key="2">
    <source>
        <dbReference type="Proteomes" id="UP000654947"/>
    </source>
</evidence>
<evidence type="ECO:0000313" key="1">
    <source>
        <dbReference type="EMBL" id="GHD37629.1"/>
    </source>
</evidence>
<dbReference type="RefSeq" id="WP_193518751.1">
    <property type="nucleotide sequence ID" value="NZ_BMXL01000052.1"/>
</dbReference>
<evidence type="ECO:0008006" key="3">
    <source>
        <dbReference type="Google" id="ProtNLM"/>
    </source>
</evidence>
<organism evidence="1 2">
    <name type="scientific">Nocardiopsis kunsanensis</name>
    <dbReference type="NCBI Taxonomy" id="141693"/>
    <lineage>
        <taxon>Bacteria</taxon>
        <taxon>Bacillati</taxon>
        <taxon>Actinomycetota</taxon>
        <taxon>Actinomycetes</taxon>
        <taxon>Streptosporangiales</taxon>
        <taxon>Nocardiopsidaceae</taxon>
        <taxon>Nocardiopsis</taxon>
    </lineage>
</organism>